<dbReference type="Gene3D" id="3.40.109.10">
    <property type="entry name" value="NADH Oxidase"/>
    <property type="match status" value="1"/>
</dbReference>
<dbReference type="InterPro" id="IPR029479">
    <property type="entry name" value="Nitroreductase"/>
</dbReference>
<dbReference type="GO" id="GO:0046256">
    <property type="term" value="P:2,4,6-trinitrotoluene catabolic process"/>
    <property type="evidence" value="ECO:0007669"/>
    <property type="project" value="TreeGrafter"/>
</dbReference>
<dbReference type="AlphaFoldDB" id="A0A9D1KHX4"/>
<dbReference type="EMBL" id="DVKS01000230">
    <property type="protein sequence ID" value="HIT43152.1"/>
    <property type="molecule type" value="Genomic_DNA"/>
</dbReference>
<dbReference type="PANTHER" id="PTHR23026:SF125">
    <property type="entry name" value="OXYGEN-INSENSITIVE NAD(P)H NITROREDUCTASE"/>
    <property type="match status" value="1"/>
</dbReference>
<reference evidence="3" key="1">
    <citation type="submission" date="2020-10" db="EMBL/GenBank/DDBJ databases">
        <authorList>
            <person name="Gilroy R."/>
        </authorList>
    </citation>
    <scope>NUCLEOTIDE SEQUENCE</scope>
    <source>
        <strain evidence="3">CHK123-3438</strain>
    </source>
</reference>
<protein>
    <submittedName>
        <fullName evidence="3">Nitroreductase family protein</fullName>
    </submittedName>
</protein>
<dbReference type="InterPro" id="IPR000415">
    <property type="entry name" value="Nitroreductase-like"/>
</dbReference>
<organism evidence="3 4">
    <name type="scientific">Candidatus Caccovicinus merdipullorum</name>
    <dbReference type="NCBI Taxonomy" id="2840724"/>
    <lineage>
        <taxon>Bacteria</taxon>
        <taxon>Bacillati</taxon>
        <taxon>Bacillota</taxon>
        <taxon>Clostridia</taxon>
        <taxon>Eubacteriales</taxon>
        <taxon>Candidatus Caccovicinus</taxon>
    </lineage>
</organism>
<dbReference type="Proteomes" id="UP000886860">
    <property type="component" value="Unassembled WGS sequence"/>
</dbReference>
<dbReference type="InterPro" id="IPR050627">
    <property type="entry name" value="Nitroreductase/BluB"/>
</dbReference>
<dbReference type="SUPFAM" id="SSF55469">
    <property type="entry name" value="FMN-dependent nitroreductase-like"/>
    <property type="match status" value="1"/>
</dbReference>
<dbReference type="PANTHER" id="PTHR23026">
    <property type="entry name" value="NADPH NITROREDUCTASE"/>
    <property type="match status" value="1"/>
</dbReference>
<dbReference type="GO" id="GO:0046857">
    <property type="term" value="F:oxidoreductase activity, acting on other nitrogenous compounds as donors, with NAD or NADP as acceptor"/>
    <property type="evidence" value="ECO:0007669"/>
    <property type="project" value="TreeGrafter"/>
</dbReference>
<accession>A0A9D1KHX4</accession>
<dbReference type="Pfam" id="PF00881">
    <property type="entry name" value="Nitroreductase"/>
    <property type="match status" value="1"/>
</dbReference>
<sequence length="172" mass="19382">MNQTIETILSRRSVRSFQDKPLREEDLKAIVDCALHAPSARGLQTWKFTIVENREKIQELAKAMGEALGRPEYDMYKPQVIIIPSNEKNSRFGMEDNACAMENIFLAASSLGIGSVWINQLRDVCDAPAVREILRKYHIPDDHTVYGLAALGYSDGTPLSPKERTGKVEYIK</sequence>
<dbReference type="GO" id="GO:0005829">
    <property type="term" value="C:cytosol"/>
    <property type="evidence" value="ECO:0007669"/>
    <property type="project" value="TreeGrafter"/>
</dbReference>
<evidence type="ECO:0000259" key="2">
    <source>
        <dbReference type="Pfam" id="PF00881"/>
    </source>
</evidence>
<keyword evidence="1" id="KW-0520">NAD</keyword>
<evidence type="ECO:0000313" key="4">
    <source>
        <dbReference type="Proteomes" id="UP000886860"/>
    </source>
</evidence>
<feature type="domain" description="Nitroreductase" evidence="2">
    <location>
        <begin position="8"/>
        <end position="153"/>
    </location>
</feature>
<name>A0A9D1KHX4_9FIRM</name>
<dbReference type="CDD" id="cd02062">
    <property type="entry name" value="Nitro_FMN_reductase"/>
    <property type="match status" value="1"/>
</dbReference>
<evidence type="ECO:0000313" key="3">
    <source>
        <dbReference type="EMBL" id="HIT43152.1"/>
    </source>
</evidence>
<evidence type="ECO:0000256" key="1">
    <source>
        <dbReference type="ARBA" id="ARBA00023027"/>
    </source>
</evidence>
<proteinExistence type="predicted"/>
<comment type="caution">
    <text evidence="3">The sequence shown here is derived from an EMBL/GenBank/DDBJ whole genome shotgun (WGS) entry which is preliminary data.</text>
</comment>
<gene>
    <name evidence="3" type="ORF">IAB60_13835</name>
</gene>
<reference evidence="3" key="2">
    <citation type="journal article" date="2021" name="PeerJ">
        <title>Extensive microbial diversity within the chicken gut microbiome revealed by metagenomics and culture.</title>
        <authorList>
            <person name="Gilroy R."/>
            <person name="Ravi A."/>
            <person name="Getino M."/>
            <person name="Pursley I."/>
            <person name="Horton D.L."/>
            <person name="Alikhan N.F."/>
            <person name="Baker D."/>
            <person name="Gharbi K."/>
            <person name="Hall N."/>
            <person name="Watson M."/>
            <person name="Adriaenssens E.M."/>
            <person name="Foster-Nyarko E."/>
            <person name="Jarju S."/>
            <person name="Secka A."/>
            <person name="Antonio M."/>
            <person name="Oren A."/>
            <person name="Chaudhuri R.R."/>
            <person name="La Ragione R."/>
            <person name="Hildebrand F."/>
            <person name="Pallen M.J."/>
        </authorList>
    </citation>
    <scope>NUCLEOTIDE SEQUENCE</scope>
    <source>
        <strain evidence="3">CHK123-3438</strain>
    </source>
</reference>